<dbReference type="RefSeq" id="WP_349243028.1">
    <property type="nucleotide sequence ID" value="NZ_JASCXX010000001.1"/>
</dbReference>
<dbReference type="PANTHER" id="PTHR35330:SF1">
    <property type="entry name" value="SIROHEME BIOSYNTHESIS PROTEIN MET8"/>
    <property type="match status" value="1"/>
</dbReference>
<dbReference type="Gene3D" id="3.40.50.720">
    <property type="entry name" value="NAD(P)-binding Rossmann-like Domain"/>
    <property type="match status" value="1"/>
</dbReference>
<dbReference type="AlphaFoldDB" id="A0AAW6TW20"/>
<dbReference type="Gene3D" id="1.10.8.610">
    <property type="entry name" value="SirC, precorrin-2 dehydrogenase, C-terminal helical domain-like"/>
    <property type="match status" value="1"/>
</dbReference>
<keyword evidence="4" id="KW-0520">NAD</keyword>
<comment type="catalytic activity">
    <reaction evidence="6">
        <text>precorrin-2 + NAD(+) = sirohydrochlorin + NADH + 2 H(+)</text>
        <dbReference type="Rhea" id="RHEA:15613"/>
        <dbReference type="ChEBI" id="CHEBI:15378"/>
        <dbReference type="ChEBI" id="CHEBI:57540"/>
        <dbReference type="ChEBI" id="CHEBI:57945"/>
        <dbReference type="ChEBI" id="CHEBI:58351"/>
        <dbReference type="ChEBI" id="CHEBI:58827"/>
        <dbReference type="EC" id="1.3.1.76"/>
    </reaction>
</comment>
<dbReference type="GO" id="GO:0004325">
    <property type="term" value="F:ferrochelatase activity"/>
    <property type="evidence" value="ECO:0007669"/>
    <property type="project" value="InterPro"/>
</dbReference>
<dbReference type="GO" id="GO:0043115">
    <property type="term" value="F:precorrin-2 dehydrogenase activity"/>
    <property type="evidence" value="ECO:0007669"/>
    <property type="project" value="UniProtKB-EC"/>
</dbReference>
<dbReference type="GO" id="GO:0019354">
    <property type="term" value="P:siroheme biosynthetic process"/>
    <property type="evidence" value="ECO:0007669"/>
    <property type="project" value="InterPro"/>
</dbReference>
<name>A0AAW6TW20_9BACT</name>
<evidence type="ECO:0000256" key="6">
    <source>
        <dbReference type="ARBA" id="ARBA00047561"/>
    </source>
</evidence>
<proteinExistence type="predicted"/>
<dbReference type="SUPFAM" id="SSF51735">
    <property type="entry name" value="NAD(P)-binding Rossmann-fold domains"/>
    <property type="match status" value="1"/>
</dbReference>
<dbReference type="EC" id="1.3.1.76" evidence="2"/>
<dbReference type="Proteomes" id="UP001431776">
    <property type="component" value="Unassembled WGS sequence"/>
</dbReference>
<evidence type="ECO:0000313" key="7">
    <source>
        <dbReference type="EMBL" id="MDI6447618.1"/>
    </source>
</evidence>
<organism evidence="7 8">
    <name type="scientific">Anaerobaca lacustris</name>
    <dbReference type="NCBI Taxonomy" id="3044600"/>
    <lineage>
        <taxon>Bacteria</taxon>
        <taxon>Pseudomonadati</taxon>
        <taxon>Planctomycetota</taxon>
        <taxon>Phycisphaerae</taxon>
        <taxon>Sedimentisphaerales</taxon>
        <taxon>Anaerobacaceae</taxon>
        <taxon>Anaerobaca</taxon>
    </lineage>
</organism>
<dbReference type="InterPro" id="IPR006367">
    <property type="entry name" value="Sirohaem_synthase_N"/>
</dbReference>
<dbReference type="NCBIfam" id="TIGR01470">
    <property type="entry name" value="cysG_Nterm"/>
    <property type="match status" value="1"/>
</dbReference>
<dbReference type="EMBL" id="JASCXX010000001">
    <property type="protein sequence ID" value="MDI6447618.1"/>
    <property type="molecule type" value="Genomic_DNA"/>
</dbReference>
<reference evidence="7" key="1">
    <citation type="submission" date="2023-05" db="EMBL/GenBank/DDBJ databases">
        <title>Anaerotaeda fermentans gen. nov., sp. nov., a novel anaerobic planctomycete of the new family within the order Sedimentisphaerales isolated from Taman Peninsula, Russia.</title>
        <authorList>
            <person name="Khomyakova M.A."/>
            <person name="Merkel A.Y."/>
            <person name="Slobodkin A.I."/>
        </authorList>
    </citation>
    <scope>NUCLEOTIDE SEQUENCE</scope>
    <source>
        <strain evidence="7">M17dextr</strain>
    </source>
</reference>
<evidence type="ECO:0000256" key="2">
    <source>
        <dbReference type="ARBA" id="ARBA00012400"/>
    </source>
</evidence>
<comment type="pathway">
    <text evidence="1">Porphyrin-containing compound metabolism; siroheme biosynthesis; sirohydrochlorin from precorrin-2: step 1/1.</text>
</comment>
<evidence type="ECO:0000313" key="8">
    <source>
        <dbReference type="Proteomes" id="UP001431776"/>
    </source>
</evidence>
<accession>A0AAW6TW20</accession>
<dbReference type="InterPro" id="IPR036291">
    <property type="entry name" value="NAD(P)-bd_dom_sf"/>
</dbReference>
<evidence type="ECO:0000256" key="4">
    <source>
        <dbReference type="ARBA" id="ARBA00023027"/>
    </source>
</evidence>
<gene>
    <name evidence="7" type="ORF">QJ522_01075</name>
</gene>
<evidence type="ECO:0000256" key="1">
    <source>
        <dbReference type="ARBA" id="ARBA00005010"/>
    </source>
</evidence>
<evidence type="ECO:0000256" key="5">
    <source>
        <dbReference type="ARBA" id="ARBA00023244"/>
    </source>
</evidence>
<evidence type="ECO:0000256" key="3">
    <source>
        <dbReference type="ARBA" id="ARBA00023002"/>
    </source>
</evidence>
<dbReference type="SUPFAM" id="SSF75615">
    <property type="entry name" value="Siroheme synthase middle domains-like"/>
    <property type="match status" value="1"/>
</dbReference>
<protein>
    <recommendedName>
        <fullName evidence="2">precorrin-2 dehydrogenase</fullName>
        <ecNumber evidence="2">1.3.1.76</ecNumber>
    </recommendedName>
</protein>
<keyword evidence="5" id="KW-0627">Porphyrin biosynthesis</keyword>
<sequence length="214" mass="23590">MPKYPIFLDLTDRRVVLVGGGAVAVRKAGVLLDAGARLVVVADHAGDVLTGLCTERGAQLIRAKYAKEYIAEAVLAIAATNDEKVNRQVYNDCQELGILCNVVDDPPLCDFFVPAVVRRGDLQIAIGTDGYCPAYAGHLREKLEAIFTEQHGLFLAELEWARKRIIEVIEDPADRKVLLGELVDDESFDYFTANGSDAWREKTQACIESHQTKN</sequence>
<dbReference type="InterPro" id="IPR028161">
    <property type="entry name" value="Met8-like"/>
</dbReference>
<comment type="caution">
    <text evidence="7">The sequence shown here is derived from an EMBL/GenBank/DDBJ whole genome shotgun (WGS) entry which is preliminary data.</text>
</comment>
<dbReference type="InterPro" id="IPR042518">
    <property type="entry name" value="SirC_C"/>
</dbReference>
<dbReference type="PANTHER" id="PTHR35330">
    <property type="entry name" value="SIROHEME BIOSYNTHESIS PROTEIN MET8"/>
    <property type="match status" value="1"/>
</dbReference>
<dbReference type="Pfam" id="PF13241">
    <property type="entry name" value="NAD_binding_7"/>
    <property type="match status" value="1"/>
</dbReference>
<keyword evidence="8" id="KW-1185">Reference proteome</keyword>
<keyword evidence="3" id="KW-0560">Oxidoreductase</keyword>